<dbReference type="RefSeq" id="WP_112571046.1">
    <property type="nucleotide sequence ID" value="NZ_CP043450.1"/>
</dbReference>
<evidence type="ECO:0000259" key="1">
    <source>
        <dbReference type="Pfam" id="PF04738"/>
    </source>
</evidence>
<feature type="domain" description="Lantibiotic dehydratase N-terminal" evidence="1">
    <location>
        <begin position="263"/>
        <end position="597"/>
    </location>
</feature>
<dbReference type="NCBIfam" id="TIGR03891">
    <property type="entry name" value="thiopep_ocin"/>
    <property type="match status" value="1"/>
</dbReference>
<dbReference type="EMBL" id="CP043451">
    <property type="protein sequence ID" value="QEM06203.1"/>
    <property type="molecule type" value="Genomic_DNA"/>
</dbReference>
<reference evidence="4 5" key="1">
    <citation type="submission" date="2019-08" db="EMBL/GenBank/DDBJ databases">
        <title>Comparative genome analysis confer to the adaptation heavy metal polluted environment.</title>
        <authorList>
            <person name="Li Y."/>
        </authorList>
    </citation>
    <scope>NUCLEOTIDE SEQUENCE [LARGE SCALE GENOMIC DNA]</scope>
    <source>
        <strain evidence="4">P1</strain>
        <strain evidence="3 5">P2</strain>
    </source>
</reference>
<dbReference type="KEGG" id="mrub:DEO27_028130"/>
<proteinExistence type="predicted"/>
<name>A0A364WWN4_9SPHI</name>
<feature type="domain" description="Thiopeptide-type bacteriocin biosynthesis" evidence="2">
    <location>
        <begin position="681"/>
        <end position="927"/>
    </location>
</feature>
<gene>
    <name evidence="4" type="ORF">DEO27_028130</name>
    <name evidence="3" type="ORF">DIU31_022775</name>
</gene>
<dbReference type="AlphaFoldDB" id="A0A364WWN4"/>
<sequence>MKLKVLDMPLCRTPVFSVTDDLKERWQNLKILISQASPSFYKIIENLEFHELETGDKKISFSVWKYFNRAKYRATPFGGLAAFTILPFSTDTSPLVLDGDLLSKHFVDWQQKDSYTNDVTKVVHDSVWFHTNSSVYTVGDEIRFIRIKHGCFEMASVIGFPELSAIITLCKEKTTKQEIYDHVQSNFDLHIKSIDGLLEQLLNLQLLLTELFPNVTGEDYFERLNFEKSALTSMYTISERRFITGGFSERKVKEFPGLIRFLQLNLSDAGNSSLTTFRNAFLKKFEKTVVPLNIVMDPEIGIGYGNLGDQLKDQVLIDILETTRQNERSLQIPNSKLYHFLLDSLIKGGDIRLEEFDGPSTQVSKPLPNTFSVMYRFFGDQPVVENMGGCTANALIGRFTIASPELEKLGKQIASIEKKANPDIIFFDIAYQAERQVDNVNRRKQLYDNELPILTWSCNPSPISFDDILVGISNSEVILWSKKLGKRLVPRIPSAYNYTRSDLAVYRFLCDLQHQGIKSDLSFKIQQFFPNLQRYPRVVYKSIIISPAMWLLPKDILQNLEAGHQLKAQAALNYWLKVSQINFRLKAGFADQTLCFDPAIEADKIAFLHFCRQNQQKAIYISEALITNELDITDDKGKPYVAEYIVHYGHEGNIYSGSQYLTNFTEHNRPLKSISLPGGDWLYFEIYCLPSKSNAVLTNQIAAFLKEGEKNIKKWFFIRYEDPKPHLRLRLQLKDISQGYLTISRLNSLMEEDCLSGLISEIQIKTYFREVHRYGATRIDFVESFFCTNSKLILSLLKKKYTTAYLYADTLRLMKRFLELCYQDLAAQIAFATKMANSFSEELNMNPETFKKINQSFEKHKEARQVPPVSGRLVRCCEKQFLKIMNRCDNNIDRASMLGDLLHMHVNRLFLSDQRSHEAILYHYLVKNLKTHQALSIVKRGYPTEL</sequence>
<evidence type="ECO:0000313" key="3">
    <source>
        <dbReference type="EMBL" id="QEM06203.1"/>
    </source>
</evidence>
<evidence type="ECO:0000313" key="4">
    <source>
        <dbReference type="EMBL" id="QEM13720.1"/>
    </source>
</evidence>
<protein>
    <recommendedName>
        <fullName evidence="7">Lantibiotic dehydratase</fullName>
    </recommendedName>
</protein>
<evidence type="ECO:0000259" key="2">
    <source>
        <dbReference type="Pfam" id="PF14028"/>
    </source>
</evidence>
<dbReference type="InterPro" id="IPR006827">
    <property type="entry name" value="Lant_deHydtase_N"/>
</dbReference>
<evidence type="ECO:0000313" key="5">
    <source>
        <dbReference type="Proteomes" id="UP000250557"/>
    </source>
</evidence>
<evidence type="ECO:0000313" key="6">
    <source>
        <dbReference type="Proteomes" id="UP000251402"/>
    </source>
</evidence>
<dbReference type="Pfam" id="PF04738">
    <property type="entry name" value="Lant_dehydr_N"/>
    <property type="match status" value="2"/>
</dbReference>
<keyword evidence="6" id="KW-1185">Reference proteome</keyword>
<evidence type="ECO:0008006" key="7">
    <source>
        <dbReference type="Google" id="ProtNLM"/>
    </source>
</evidence>
<accession>A0A364WWN4</accession>
<dbReference type="Proteomes" id="UP000250557">
    <property type="component" value="Chromosome"/>
</dbReference>
<dbReference type="Proteomes" id="UP000251402">
    <property type="component" value="Chromosome"/>
</dbReference>
<dbReference type="EMBL" id="CP043450">
    <property type="protein sequence ID" value="QEM13720.1"/>
    <property type="molecule type" value="Genomic_DNA"/>
</dbReference>
<dbReference type="Pfam" id="PF14028">
    <property type="entry name" value="Lant_dehydr_C"/>
    <property type="match status" value="1"/>
</dbReference>
<organism evidence="4 6">
    <name type="scientific">Mucilaginibacter rubeus</name>
    <dbReference type="NCBI Taxonomy" id="2027860"/>
    <lineage>
        <taxon>Bacteria</taxon>
        <taxon>Pseudomonadati</taxon>
        <taxon>Bacteroidota</taxon>
        <taxon>Sphingobacteriia</taxon>
        <taxon>Sphingobacteriales</taxon>
        <taxon>Sphingobacteriaceae</taxon>
        <taxon>Mucilaginibacter</taxon>
    </lineage>
</organism>
<dbReference type="InterPro" id="IPR023809">
    <property type="entry name" value="Thiopep_bacteriocin_synth_dom"/>
</dbReference>
<dbReference type="OrthoDB" id="1273722at2"/>
<feature type="domain" description="Lantibiotic dehydratase N-terminal" evidence="1">
    <location>
        <begin position="33"/>
        <end position="224"/>
    </location>
</feature>